<dbReference type="RefSeq" id="XP_004997117.1">
    <property type="nucleotide sequence ID" value="XM_004997060.1"/>
</dbReference>
<feature type="region of interest" description="Disordered" evidence="12">
    <location>
        <begin position="885"/>
        <end position="915"/>
    </location>
</feature>
<sequence>MSENVKVAVRVRPFNKREKERQAQLCIQMSGQTTTITNPHSKEEKRFTFDFSYWSHDGFEEQSDGLLVPTGAQYADQQRVFEDLGRGVLANAFNGFNTSLFAYGQTGSGKSYSMVGYSVNKGIVPITCEELFKKMNENSENSSTRYQVKFSMLEIYNEKVRDLLQPPQQQQKGGLRVRENPKSKKFEVVGLKLVDVKSYNEIETQMELGTKHRTVAATKMNNTSSRAHTIVTVLFEQITKDESGVETTKRSEMNLVDLAGSERANSTGATGERLKEGSNINKSLSTLGKVIQALAKGKNSFVPYRESVLTMLLRNALGGNSKTIMIAALSPADINYDETLSTLRYADQAKQIKNKAVVNESPTEKLIRELKEQIEELKSQLGGKPMQPSSSQGAGAADADQALLARMQEFERQMAFQANVDQGGQPEAQQSTEPSMHEKEKQKKATTAHFTNLNEDPALSHIICHFVDQPEMVVGQDEDSAAASEEGGGEGGNYIHLTGFGIRKRHAVITMDGSDVFIEPGSAASNTRVNGTQLTEKVPLKHNDRLLFGTNSIFLFVNPANQDPSAGTPEKVDYEFAQEEIAKASGLLVEGGDAEEKERMSQILELFPMVAEVNAISDEMDKKMKFSVALVNDMMLPNASTSDRSQVMVKAVNTRNENEWLIDRAEFVDRRYRIQEMFGDWAYDQDKDASVYGPPRSDADPFFIEPSSVVVGFAGIFVVPLSLRMDSEDTYEALDYAAQRQGSVCVALEPCQEDGTPLTEEDFLDDPSALMQLNEPYHIKVMIRWAEVTHARFSTALRCVLYFGDLDVIQTPWMYGKTKADFNYEKIVTINKVTPALIEWMENGMAKVIIESKHKDDESTSSITRLTSMADMAMELQAAKDRIKQLEGGGDGDDGGDGGKKNSKKDRKASAKAAKELEKAKSELVEMKKKAEALEKELSTAKKAAKGEGDQEKELKKELKERDKTISKLESEVKKLSKKDSKKDSGKAGANNADVDAAIKERDETIARLQREMEELNKKVSAAPTGETVAVANVAADDLKESIKTVLNQHRNDADARALWTDVATKVGASTDGPLPPANKPSSVCSIM</sequence>
<evidence type="ECO:0000256" key="10">
    <source>
        <dbReference type="ARBA" id="ARBA00079247"/>
    </source>
</evidence>
<dbReference type="AlphaFoldDB" id="F2U0Y2"/>
<feature type="binding site" evidence="11">
    <location>
        <begin position="104"/>
        <end position="111"/>
    </location>
    <ligand>
        <name>ATP</name>
        <dbReference type="ChEBI" id="CHEBI:30616"/>
    </ligand>
</feature>
<dbReference type="InterPro" id="IPR027417">
    <property type="entry name" value="P-loop_NTPase"/>
</dbReference>
<evidence type="ECO:0000256" key="2">
    <source>
        <dbReference type="ARBA" id="ARBA00022448"/>
    </source>
</evidence>
<evidence type="ECO:0000256" key="1">
    <source>
        <dbReference type="ARBA" id="ARBA00004318"/>
    </source>
</evidence>
<evidence type="ECO:0000259" key="13">
    <source>
        <dbReference type="PROSITE" id="PS50006"/>
    </source>
</evidence>
<accession>F2U0Y2</accession>
<comment type="similarity">
    <text evidence="11">Belongs to the TRAFAC class myosin-kinesin ATPase superfamily. Kinesin family.</text>
</comment>
<dbReference type="OMA" id="VWLWDRG"/>
<evidence type="ECO:0000256" key="5">
    <source>
        <dbReference type="ARBA" id="ARBA00023054"/>
    </source>
</evidence>
<dbReference type="InterPro" id="IPR019821">
    <property type="entry name" value="Kinesin_motor_CS"/>
</dbReference>
<dbReference type="InterPro" id="IPR008984">
    <property type="entry name" value="SMAD_FHA_dom_sf"/>
</dbReference>
<dbReference type="PANTHER" id="PTHR47117">
    <property type="entry name" value="STAR-RELATED LIPID TRANSFER PROTEIN 9"/>
    <property type="match status" value="1"/>
</dbReference>
<dbReference type="PROSITE" id="PS50006">
    <property type="entry name" value="FHA_DOMAIN"/>
    <property type="match status" value="1"/>
</dbReference>
<feature type="compositionally biased region" description="Polar residues" evidence="12">
    <location>
        <begin position="420"/>
        <end position="434"/>
    </location>
</feature>
<dbReference type="STRING" id="946362.F2U0Y2"/>
<evidence type="ECO:0000256" key="4">
    <source>
        <dbReference type="ARBA" id="ARBA00022840"/>
    </source>
</evidence>
<dbReference type="FunCoup" id="F2U0Y2">
    <property type="interactions" value="2"/>
</dbReference>
<dbReference type="SUPFAM" id="SSF49879">
    <property type="entry name" value="SMAD/FHA domain"/>
    <property type="match status" value="1"/>
</dbReference>
<dbReference type="PROSITE" id="PS00411">
    <property type="entry name" value="KINESIN_MOTOR_1"/>
    <property type="match status" value="1"/>
</dbReference>
<protein>
    <recommendedName>
        <fullName evidence="10">Kinesin-like protein 6</fullName>
    </recommendedName>
</protein>
<organism evidence="16">
    <name type="scientific">Salpingoeca rosetta (strain ATCC 50818 / BSB-021)</name>
    <dbReference type="NCBI Taxonomy" id="946362"/>
    <lineage>
        <taxon>Eukaryota</taxon>
        <taxon>Choanoflagellata</taxon>
        <taxon>Craspedida</taxon>
        <taxon>Salpingoecidae</taxon>
        <taxon>Salpingoeca</taxon>
    </lineage>
</organism>
<dbReference type="InterPro" id="IPR001752">
    <property type="entry name" value="Kinesin_motor_dom"/>
</dbReference>
<evidence type="ECO:0000256" key="3">
    <source>
        <dbReference type="ARBA" id="ARBA00022741"/>
    </source>
</evidence>
<dbReference type="OrthoDB" id="3176171at2759"/>
<dbReference type="FunFam" id="2.60.200.20:FF:000034">
    <property type="entry name" value="kinesin-like protein KIF28P"/>
    <property type="match status" value="1"/>
</dbReference>
<dbReference type="InterPro" id="IPR036961">
    <property type="entry name" value="Kinesin_motor_dom_sf"/>
</dbReference>
<dbReference type="Pfam" id="PF00225">
    <property type="entry name" value="Kinesin"/>
    <property type="match status" value="1"/>
</dbReference>
<evidence type="ECO:0000313" key="15">
    <source>
        <dbReference type="EMBL" id="EGD80556.1"/>
    </source>
</evidence>
<gene>
    <name evidence="15" type="ORF">PTSG_01148</name>
</gene>
<dbReference type="GO" id="GO:0003777">
    <property type="term" value="F:microtubule motor activity"/>
    <property type="evidence" value="ECO:0007669"/>
    <property type="project" value="InterPro"/>
</dbReference>
<proteinExistence type="inferred from homology"/>
<comment type="subcellular location">
    <subcellularLocation>
        <location evidence="1">Mitochondrion membrane</location>
        <topology evidence="1">Peripheral membrane protein</topology>
    </subcellularLocation>
</comment>
<dbReference type="GeneID" id="16077712"/>
<keyword evidence="7" id="KW-0472">Membrane</keyword>
<dbReference type="GO" id="GO:0008017">
    <property type="term" value="F:microtubule binding"/>
    <property type="evidence" value="ECO:0007669"/>
    <property type="project" value="InterPro"/>
</dbReference>
<dbReference type="InterPro" id="IPR000253">
    <property type="entry name" value="FHA_dom"/>
</dbReference>
<dbReference type="CDD" id="cd01365">
    <property type="entry name" value="KISc_KIF1A_KIF1B"/>
    <property type="match status" value="1"/>
</dbReference>
<dbReference type="Pfam" id="PF00498">
    <property type="entry name" value="FHA"/>
    <property type="match status" value="1"/>
</dbReference>
<keyword evidence="6" id="KW-0496">Mitochondrion</keyword>
<evidence type="ECO:0000256" key="8">
    <source>
        <dbReference type="ARBA" id="ARBA00023175"/>
    </source>
</evidence>
<name>F2U0Y2_SALR5</name>
<keyword evidence="3 11" id="KW-0547">Nucleotide-binding</keyword>
<dbReference type="Gene3D" id="2.60.200.20">
    <property type="match status" value="1"/>
</dbReference>
<dbReference type="GO" id="GO:0031966">
    <property type="term" value="C:mitochondrial membrane"/>
    <property type="evidence" value="ECO:0007669"/>
    <property type="project" value="UniProtKB-SubCell"/>
</dbReference>
<feature type="region of interest" description="Disordered" evidence="12">
    <location>
        <begin position="940"/>
        <end position="996"/>
    </location>
</feature>
<feature type="domain" description="FHA" evidence="13">
    <location>
        <begin position="472"/>
        <end position="534"/>
    </location>
</feature>
<keyword evidence="2" id="KW-0813">Transport</keyword>
<evidence type="ECO:0000256" key="6">
    <source>
        <dbReference type="ARBA" id="ARBA00023128"/>
    </source>
</evidence>
<comment type="function">
    <text evidence="9">Microtubule-dependent motor protein required for mitochondrion morphology and transport of mitochondria in neuronal cells.</text>
</comment>
<evidence type="ECO:0000313" key="16">
    <source>
        <dbReference type="Proteomes" id="UP000007799"/>
    </source>
</evidence>
<evidence type="ECO:0000256" key="7">
    <source>
        <dbReference type="ARBA" id="ARBA00023136"/>
    </source>
</evidence>
<reference evidence="15" key="1">
    <citation type="submission" date="2009-08" db="EMBL/GenBank/DDBJ databases">
        <title>Annotation of Salpingoeca rosetta.</title>
        <authorList>
            <consortium name="The Broad Institute Genome Sequencing Platform"/>
            <person name="Russ C."/>
            <person name="Cuomo C."/>
            <person name="Burger G."/>
            <person name="Gray M.W."/>
            <person name="Holland P.W.H."/>
            <person name="King N."/>
            <person name="Lang F.B.F."/>
            <person name="Roger A.J."/>
            <person name="Ruiz-Trillo I."/>
            <person name="Young S.K."/>
            <person name="Zeng Q."/>
            <person name="Gargeya S."/>
            <person name="Alvarado L."/>
            <person name="Berlin A."/>
            <person name="Chapman S.B."/>
            <person name="Chen Z."/>
            <person name="Freedman E."/>
            <person name="Gellesch M."/>
            <person name="Goldberg J."/>
            <person name="Griggs A."/>
            <person name="Gujja S."/>
            <person name="Heilman E."/>
            <person name="Heiman D."/>
            <person name="Howarth C."/>
            <person name="Mehta T."/>
            <person name="Neiman D."/>
            <person name="Pearson M."/>
            <person name="Roberts A."/>
            <person name="Saif S."/>
            <person name="Shea T."/>
            <person name="Shenoy N."/>
            <person name="Sisk P."/>
            <person name="Stolte C."/>
            <person name="Sykes S."/>
            <person name="White J."/>
            <person name="Yandava C."/>
            <person name="Haas B."/>
            <person name="Nusbaum C."/>
            <person name="Birren B."/>
        </authorList>
    </citation>
    <scope>NUCLEOTIDE SEQUENCE [LARGE SCALE GENOMIC DNA]</scope>
    <source>
        <strain evidence="15">ATCC 50818</strain>
    </source>
</reference>
<feature type="compositionally biased region" description="Basic and acidic residues" evidence="12">
    <location>
        <begin position="940"/>
        <end position="986"/>
    </location>
</feature>
<dbReference type="Proteomes" id="UP000007799">
    <property type="component" value="Unassembled WGS sequence"/>
</dbReference>
<dbReference type="KEGG" id="sre:PTSG_01148"/>
<dbReference type="FunFam" id="3.40.850.10:FF:000063">
    <property type="entry name" value="Kinesin-like protein"/>
    <property type="match status" value="1"/>
</dbReference>
<dbReference type="eggNOG" id="KOG0245">
    <property type="taxonomic scope" value="Eukaryota"/>
</dbReference>
<keyword evidence="4 11" id="KW-0067">ATP-binding</keyword>
<dbReference type="GO" id="GO:0005524">
    <property type="term" value="F:ATP binding"/>
    <property type="evidence" value="ECO:0007669"/>
    <property type="project" value="UniProtKB-UniRule"/>
</dbReference>
<feature type="region of interest" description="Disordered" evidence="12">
    <location>
        <begin position="379"/>
        <end position="398"/>
    </location>
</feature>
<dbReference type="InParanoid" id="F2U0Y2"/>
<dbReference type="SMART" id="SM00129">
    <property type="entry name" value="KISc"/>
    <property type="match status" value="1"/>
</dbReference>
<dbReference type="Gene3D" id="3.40.850.10">
    <property type="entry name" value="Kinesin motor domain"/>
    <property type="match status" value="1"/>
</dbReference>
<dbReference type="EMBL" id="GL832958">
    <property type="protein sequence ID" value="EGD80556.1"/>
    <property type="molecule type" value="Genomic_DNA"/>
</dbReference>
<feature type="region of interest" description="Disordered" evidence="12">
    <location>
        <begin position="1067"/>
        <end position="1088"/>
    </location>
</feature>
<dbReference type="GO" id="GO:0007018">
    <property type="term" value="P:microtubule-based movement"/>
    <property type="evidence" value="ECO:0007669"/>
    <property type="project" value="InterPro"/>
</dbReference>
<dbReference type="PRINTS" id="PR00380">
    <property type="entry name" value="KINESINHEAVY"/>
</dbReference>
<evidence type="ECO:0000256" key="9">
    <source>
        <dbReference type="ARBA" id="ARBA00054688"/>
    </source>
</evidence>
<evidence type="ECO:0000256" key="11">
    <source>
        <dbReference type="PROSITE-ProRule" id="PRU00283"/>
    </source>
</evidence>
<feature type="domain" description="Kinesin motor" evidence="14">
    <location>
        <begin position="4"/>
        <end position="352"/>
    </location>
</feature>
<dbReference type="SUPFAM" id="SSF52540">
    <property type="entry name" value="P-loop containing nucleoside triphosphate hydrolases"/>
    <property type="match status" value="1"/>
</dbReference>
<keyword evidence="16" id="KW-1185">Reference proteome</keyword>
<evidence type="ECO:0000259" key="14">
    <source>
        <dbReference type="PROSITE" id="PS50067"/>
    </source>
</evidence>
<keyword evidence="8 11" id="KW-0505">Motor protein</keyword>
<feature type="region of interest" description="Disordered" evidence="12">
    <location>
        <begin position="420"/>
        <end position="447"/>
    </location>
</feature>
<evidence type="ECO:0000256" key="12">
    <source>
        <dbReference type="SAM" id="MobiDB-lite"/>
    </source>
</evidence>
<dbReference type="PROSITE" id="PS50067">
    <property type="entry name" value="KINESIN_MOTOR_2"/>
    <property type="match status" value="1"/>
</dbReference>
<keyword evidence="5" id="KW-0175">Coiled coil</keyword>